<name>A0AAU9T7D0_THLAR</name>
<evidence type="ECO:0000259" key="1">
    <source>
        <dbReference type="PROSITE" id="PS50181"/>
    </source>
</evidence>
<dbReference type="PROSITE" id="PS50181">
    <property type="entry name" value="FBOX"/>
    <property type="match status" value="1"/>
</dbReference>
<reference evidence="2 3" key="1">
    <citation type="submission" date="2022-03" db="EMBL/GenBank/DDBJ databases">
        <authorList>
            <person name="Nunn A."/>
            <person name="Chopra R."/>
            <person name="Nunn A."/>
            <person name="Contreras Garrido A."/>
        </authorList>
    </citation>
    <scope>NUCLEOTIDE SEQUENCE [LARGE SCALE GENOMIC DNA]</scope>
</reference>
<dbReference type="Gene3D" id="2.120.10.80">
    <property type="entry name" value="Kelch-type beta propeller"/>
    <property type="match status" value="1"/>
</dbReference>
<protein>
    <recommendedName>
        <fullName evidence="1">F-box domain-containing protein</fullName>
    </recommendedName>
</protein>
<organism evidence="2 3">
    <name type="scientific">Thlaspi arvense</name>
    <name type="common">Field penny-cress</name>
    <dbReference type="NCBI Taxonomy" id="13288"/>
    <lineage>
        <taxon>Eukaryota</taxon>
        <taxon>Viridiplantae</taxon>
        <taxon>Streptophyta</taxon>
        <taxon>Embryophyta</taxon>
        <taxon>Tracheophyta</taxon>
        <taxon>Spermatophyta</taxon>
        <taxon>Magnoliopsida</taxon>
        <taxon>eudicotyledons</taxon>
        <taxon>Gunneridae</taxon>
        <taxon>Pentapetalae</taxon>
        <taxon>rosids</taxon>
        <taxon>malvids</taxon>
        <taxon>Brassicales</taxon>
        <taxon>Brassicaceae</taxon>
        <taxon>Thlaspideae</taxon>
        <taxon>Thlaspi</taxon>
    </lineage>
</organism>
<dbReference type="InterPro" id="IPR057499">
    <property type="entry name" value="Kelch_FKB95"/>
</dbReference>
<dbReference type="SMART" id="SM00612">
    <property type="entry name" value="Kelch"/>
    <property type="match status" value="2"/>
</dbReference>
<sequence length="374" mass="42582">MKKRCVARTDETEVCGLLSLPDELALDILAQVSRLDLIALAIVSRRHRYAFENHKLRALRYHMGNTDPYLYVFMHMYPDPSPRWFVLHPVQRRLKPVHPCSIPAPEAGSCFVVTDWGIYTIGGLVDGKPTSQVMYFDCINHGVFRVSPMKMARSGASASLIDDKIYVFGGCWDVADSSNWVEVYDIETGTWESLFVSSPKTPLKIQQSVVLDEKQAYAVLEEKQVYAVDEDGQFFSFSPSKREFVADGKTDPNQEYRNDWLMFEALFCRGVGGRILWRLPCELEWKEVKGLEELCGYELIKICLYSTERFAVLWKAPDQGPGQVLELWYGEISLTRRKEGEAWEVWGKVECSAAVLSDSSRTGFNLLYAASVHV</sequence>
<feature type="domain" description="F-box" evidence="1">
    <location>
        <begin position="14"/>
        <end position="59"/>
    </location>
</feature>
<dbReference type="Pfam" id="PF25210">
    <property type="entry name" value="Kelch_FKB95"/>
    <property type="match status" value="1"/>
</dbReference>
<dbReference type="InterPro" id="IPR036047">
    <property type="entry name" value="F-box-like_dom_sf"/>
</dbReference>
<proteinExistence type="predicted"/>
<evidence type="ECO:0000313" key="2">
    <source>
        <dbReference type="EMBL" id="CAH2080159.1"/>
    </source>
</evidence>
<dbReference type="PANTHER" id="PTHR24414:SF147">
    <property type="entry name" value="(RAPE) HYPOTHETICAL PROTEIN"/>
    <property type="match status" value="1"/>
</dbReference>
<gene>
    <name evidence="2" type="ORF">TAV2_LOCUS22496</name>
</gene>
<dbReference type="EMBL" id="OU466863">
    <property type="protein sequence ID" value="CAH2080159.1"/>
    <property type="molecule type" value="Genomic_DNA"/>
</dbReference>
<dbReference type="SUPFAM" id="SSF81383">
    <property type="entry name" value="F-box domain"/>
    <property type="match status" value="1"/>
</dbReference>
<dbReference type="SMART" id="SM00256">
    <property type="entry name" value="FBOX"/>
    <property type="match status" value="1"/>
</dbReference>
<dbReference type="InterPro" id="IPR050354">
    <property type="entry name" value="F-box/kelch-repeat_ARATH"/>
</dbReference>
<evidence type="ECO:0000313" key="3">
    <source>
        <dbReference type="Proteomes" id="UP000836841"/>
    </source>
</evidence>
<dbReference type="InterPro" id="IPR015915">
    <property type="entry name" value="Kelch-typ_b-propeller"/>
</dbReference>
<dbReference type="Pfam" id="PF00646">
    <property type="entry name" value="F-box"/>
    <property type="match status" value="1"/>
</dbReference>
<keyword evidence="3" id="KW-1185">Reference proteome</keyword>
<dbReference type="Proteomes" id="UP000836841">
    <property type="component" value="Chromosome 7"/>
</dbReference>
<dbReference type="AlphaFoldDB" id="A0AAU9T7D0"/>
<dbReference type="InterPro" id="IPR001810">
    <property type="entry name" value="F-box_dom"/>
</dbReference>
<accession>A0AAU9T7D0</accession>
<dbReference type="PANTHER" id="PTHR24414">
    <property type="entry name" value="F-BOX/KELCH-REPEAT PROTEIN SKIP4"/>
    <property type="match status" value="1"/>
</dbReference>
<dbReference type="SUPFAM" id="SSF117281">
    <property type="entry name" value="Kelch motif"/>
    <property type="match status" value="1"/>
</dbReference>
<dbReference type="InterPro" id="IPR006652">
    <property type="entry name" value="Kelch_1"/>
</dbReference>